<dbReference type="InterPro" id="IPR021314">
    <property type="entry name" value="DUF2911"/>
</dbReference>
<dbReference type="PROSITE" id="PS51257">
    <property type="entry name" value="PROKAR_LIPOPROTEIN"/>
    <property type="match status" value="1"/>
</dbReference>
<proteinExistence type="predicted"/>
<dbReference type="RefSeq" id="WP_147030352.1">
    <property type="nucleotide sequence ID" value="NZ_CP042436.1"/>
</dbReference>
<dbReference type="OrthoDB" id="195456at2"/>
<reference evidence="2 3" key="1">
    <citation type="journal article" date="2017" name="Curr. Microbiol.">
        <title>Mucilaginibacter ginsenosidivorans sp. nov., Isolated from Soil of Ginseng Field.</title>
        <authorList>
            <person name="Kim M.M."/>
            <person name="Siddiqi M.Z."/>
            <person name="Im W.T."/>
        </authorList>
    </citation>
    <scope>NUCLEOTIDE SEQUENCE [LARGE SCALE GENOMIC DNA]</scope>
    <source>
        <strain evidence="2 3">Gsoil 3017</strain>
    </source>
</reference>
<accession>A0A5B8UST7</accession>
<dbReference type="EMBL" id="CP042436">
    <property type="protein sequence ID" value="QEC61775.1"/>
    <property type="molecule type" value="Genomic_DNA"/>
</dbReference>
<feature type="signal peptide" evidence="1">
    <location>
        <begin position="1"/>
        <end position="22"/>
    </location>
</feature>
<dbReference type="InterPro" id="IPR011990">
    <property type="entry name" value="TPR-like_helical_dom_sf"/>
</dbReference>
<evidence type="ECO:0000313" key="2">
    <source>
        <dbReference type="EMBL" id="QEC61775.1"/>
    </source>
</evidence>
<protein>
    <submittedName>
        <fullName evidence="2">DUF2911 domain-containing protein</fullName>
    </submittedName>
</protein>
<dbReference type="Proteomes" id="UP000321479">
    <property type="component" value="Chromosome"/>
</dbReference>
<dbReference type="Pfam" id="PF11138">
    <property type="entry name" value="DUF2911"/>
    <property type="match status" value="1"/>
</dbReference>
<evidence type="ECO:0000313" key="3">
    <source>
        <dbReference type="Proteomes" id="UP000321479"/>
    </source>
</evidence>
<dbReference type="AlphaFoldDB" id="A0A5B8UST7"/>
<keyword evidence="1" id="KW-0732">Signal</keyword>
<keyword evidence="3" id="KW-1185">Reference proteome</keyword>
<organism evidence="2 3">
    <name type="scientific">Mucilaginibacter ginsenosidivorans</name>
    <dbReference type="NCBI Taxonomy" id="398053"/>
    <lineage>
        <taxon>Bacteria</taxon>
        <taxon>Pseudomonadati</taxon>
        <taxon>Bacteroidota</taxon>
        <taxon>Sphingobacteriia</taxon>
        <taxon>Sphingobacteriales</taxon>
        <taxon>Sphingobacteriaceae</taxon>
        <taxon>Mucilaginibacter</taxon>
    </lineage>
</organism>
<sequence length="281" mass="31783">MKKIYIYLTAMLLACASLSSHAQALKTPQLSSTQTIEQDLGLGKITLIYSRPNVKGRKIFGGMEPYGVVWRTGANAATIIKFSDDVIINGNKIPAGEYGLFSIPDQNEWTVILNKTAHQWGAYTYKQTDDILRFKVKTMKYADPLETLTFQFNNVDRTKCDLEMRWENISFSFPISTEVDSKIMANIDDVMNNDKKPYFDAALYYYENGKDLTKALEWISTAEKEHPQSAFYKVWKARIQLKMGDKAGALKTAQEGVKLAKADNDPEYVRLNQAVADQASK</sequence>
<evidence type="ECO:0000256" key="1">
    <source>
        <dbReference type="SAM" id="SignalP"/>
    </source>
</evidence>
<gene>
    <name evidence="2" type="ORF">FRZ54_03975</name>
</gene>
<dbReference type="Gene3D" id="1.25.40.1040">
    <property type="match status" value="1"/>
</dbReference>
<name>A0A5B8UST7_9SPHI</name>
<feature type="chain" id="PRO_5023082835" evidence="1">
    <location>
        <begin position="23"/>
        <end position="281"/>
    </location>
</feature>
<dbReference type="KEGG" id="mgin:FRZ54_03975"/>
<dbReference type="SUPFAM" id="SSF48452">
    <property type="entry name" value="TPR-like"/>
    <property type="match status" value="1"/>
</dbReference>